<comment type="function">
    <text evidence="1">Serine hydrolase involved in the detoxification of formaldehyde.</text>
</comment>
<dbReference type="InterPro" id="IPR014186">
    <property type="entry name" value="S-formylglutathione_hydrol"/>
</dbReference>
<reference evidence="8 9" key="1">
    <citation type="submission" date="2015-09" db="EMBL/GenBank/DDBJ databases">
        <title>Draft genome of the parasitic nematode Teladorsagia circumcincta isolate WARC Sus (inbred).</title>
        <authorList>
            <person name="Mitreva M."/>
        </authorList>
    </citation>
    <scope>NUCLEOTIDE SEQUENCE [LARGE SCALE GENOMIC DNA]</scope>
    <source>
        <strain evidence="8 9">S</strain>
    </source>
</reference>
<evidence type="ECO:0000256" key="5">
    <source>
        <dbReference type="ARBA" id="ARBA00022487"/>
    </source>
</evidence>
<dbReference type="EC" id="3.1.2.12" evidence="3"/>
<evidence type="ECO:0000256" key="2">
    <source>
        <dbReference type="ARBA" id="ARBA00005622"/>
    </source>
</evidence>
<keyword evidence="5" id="KW-0719">Serine esterase</keyword>
<dbReference type="GO" id="GO:0018738">
    <property type="term" value="F:S-formylglutathione hydrolase activity"/>
    <property type="evidence" value="ECO:0007669"/>
    <property type="project" value="UniProtKB-EC"/>
</dbReference>
<organism evidence="8 9">
    <name type="scientific">Teladorsagia circumcincta</name>
    <name type="common">Brown stomach worm</name>
    <name type="synonym">Ostertagia circumcincta</name>
    <dbReference type="NCBI Taxonomy" id="45464"/>
    <lineage>
        <taxon>Eukaryota</taxon>
        <taxon>Metazoa</taxon>
        <taxon>Ecdysozoa</taxon>
        <taxon>Nematoda</taxon>
        <taxon>Chromadorea</taxon>
        <taxon>Rhabditida</taxon>
        <taxon>Rhabditina</taxon>
        <taxon>Rhabditomorpha</taxon>
        <taxon>Strongyloidea</taxon>
        <taxon>Trichostrongylidae</taxon>
        <taxon>Teladorsagia</taxon>
    </lineage>
</organism>
<evidence type="ECO:0000256" key="4">
    <source>
        <dbReference type="ARBA" id="ARBA00016774"/>
    </source>
</evidence>
<dbReference type="Proteomes" id="UP000230423">
    <property type="component" value="Unassembled WGS sequence"/>
</dbReference>
<comment type="similarity">
    <text evidence="2">Belongs to the esterase D family.</text>
</comment>
<dbReference type="OrthoDB" id="420518at2759"/>
<evidence type="ECO:0000256" key="6">
    <source>
        <dbReference type="ARBA" id="ARBA00022801"/>
    </source>
</evidence>
<dbReference type="GO" id="GO:0052689">
    <property type="term" value="F:carboxylic ester hydrolase activity"/>
    <property type="evidence" value="ECO:0007669"/>
    <property type="project" value="UniProtKB-KW"/>
</dbReference>
<dbReference type="PANTHER" id="PTHR10061">
    <property type="entry name" value="S-FORMYLGLUTATHIONE HYDROLASE"/>
    <property type="match status" value="1"/>
</dbReference>
<dbReference type="EMBL" id="KZ355931">
    <property type="protein sequence ID" value="PIO60205.1"/>
    <property type="molecule type" value="Genomic_DNA"/>
</dbReference>
<evidence type="ECO:0000256" key="7">
    <source>
        <dbReference type="ARBA" id="ARBA00032082"/>
    </source>
</evidence>
<keyword evidence="6 8" id="KW-0378">Hydrolase</keyword>
<accession>A0A2G9TQJ1</accession>
<proteinExistence type="inferred from homology"/>
<dbReference type="AlphaFoldDB" id="A0A2G9TQJ1"/>
<dbReference type="SUPFAM" id="SSF53474">
    <property type="entry name" value="alpha/beta-Hydrolases"/>
    <property type="match status" value="1"/>
</dbReference>
<evidence type="ECO:0000256" key="1">
    <source>
        <dbReference type="ARBA" id="ARBA00002608"/>
    </source>
</evidence>
<dbReference type="PANTHER" id="PTHR10061:SF0">
    <property type="entry name" value="S-FORMYLGLUTATHIONE HYDROLASE"/>
    <property type="match status" value="1"/>
</dbReference>
<dbReference type="GO" id="GO:0005829">
    <property type="term" value="C:cytosol"/>
    <property type="evidence" value="ECO:0007669"/>
    <property type="project" value="TreeGrafter"/>
</dbReference>
<evidence type="ECO:0000313" key="8">
    <source>
        <dbReference type="EMBL" id="PIO60205.1"/>
    </source>
</evidence>
<gene>
    <name evidence="8" type="ORF">TELCIR_18303</name>
</gene>
<name>A0A2G9TQJ1_TELCI</name>
<dbReference type="InterPro" id="IPR000801">
    <property type="entry name" value="Esterase-like"/>
</dbReference>
<evidence type="ECO:0000313" key="9">
    <source>
        <dbReference type="Proteomes" id="UP000230423"/>
    </source>
</evidence>
<evidence type="ECO:0000256" key="3">
    <source>
        <dbReference type="ARBA" id="ARBA00012479"/>
    </source>
</evidence>
<keyword evidence="9" id="KW-1185">Reference proteome</keyword>
<dbReference type="GO" id="GO:0046294">
    <property type="term" value="P:formaldehyde catabolic process"/>
    <property type="evidence" value="ECO:0007669"/>
    <property type="project" value="InterPro"/>
</dbReference>
<sequence length="133" mass="14786">MGGHGAIAVGLKHPDLFKSISAFAPICHPINSKWGQKALKKYLGIDTKTWEQYDSSLLLKTYNGPSRKILIDQGASDEFLSDGQLQPESLKSTGSVTVEVRTQPEYDHSYYFVATFIGDHFKFHAATLKPQNL</sequence>
<dbReference type="Pfam" id="PF00756">
    <property type="entry name" value="Esterase"/>
    <property type="match status" value="1"/>
</dbReference>
<dbReference type="Gene3D" id="3.40.50.1820">
    <property type="entry name" value="alpha/beta hydrolase"/>
    <property type="match status" value="1"/>
</dbReference>
<protein>
    <recommendedName>
        <fullName evidence="4">S-formylglutathione hydrolase</fullName>
        <ecNumber evidence="3">3.1.2.12</ecNumber>
    </recommendedName>
    <alternativeName>
        <fullName evidence="7">Esterase D</fullName>
    </alternativeName>
</protein>
<dbReference type="InterPro" id="IPR029058">
    <property type="entry name" value="AB_hydrolase_fold"/>
</dbReference>